<gene>
    <name evidence="1" type="ORF">SAMN04489806_3065</name>
</gene>
<accession>A0A1H4T0B6</accession>
<dbReference type="STRING" id="640635.SAMN04489806_3065"/>
<organism evidence="1 2">
    <name type="scientific">Paramicrobacterium humi</name>
    <dbReference type="NCBI Taxonomy" id="640635"/>
    <lineage>
        <taxon>Bacteria</taxon>
        <taxon>Bacillati</taxon>
        <taxon>Actinomycetota</taxon>
        <taxon>Actinomycetes</taxon>
        <taxon>Micrococcales</taxon>
        <taxon>Microbacteriaceae</taxon>
        <taxon>Paramicrobacterium</taxon>
    </lineage>
</organism>
<sequence>MRTTVTLDDELLARASKLTGITERSALLRNGLLTLIRVESARRLAALGRSDPSATAASRRRGKVV</sequence>
<proteinExistence type="predicted"/>
<evidence type="ECO:0000313" key="1">
    <source>
        <dbReference type="EMBL" id="SEC49872.1"/>
    </source>
</evidence>
<reference evidence="1 2" key="1">
    <citation type="submission" date="2016-10" db="EMBL/GenBank/DDBJ databases">
        <authorList>
            <person name="de Groot N.N."/>
        </authorList>
    </citation>
    <scope>NUCLEOTIDE SEQUENCE [LARGE SCALE GENOMIC DNA]</scope>
    <source>
        <strain evidence="1 2">DSM 21799</strain>
    </source>
</reference>
<name>A0A1H4T0B6_9MICO</name>
<dbReference type="EMBL" id="FNRY01000002">
    <property type="protein sequence ID" value="SEC49872.1"/>
    <property type="molecule type" value="Genomic_DNA"/>
</dbReference>
<protein>
    <submittedName>
        <fullName evidence="1">Antitoxin of type II TA system, VapB</fullName>
    </submittedName>
</protein>
<keyword evidence="2" id="KW-1185">Reference proteome</keyword>
<dbReference type="Pfam" id="PF09957">
    <property type="entry name" value="VapB_antitoxin"/>
    <property type="match status" value="1"/>
</dbReference>
<dbReference type="AlphaFoldDB" id="A0A1H4T0B6"/>
<dbReference type="OrthoDB" id="332069at2"/>
<dbReference type="Proteomes" id="UP000199183">
    <property type="component" value="Unassembled WGS sequence"/>
</dbReference>
<dbReference type="InterPro" id="IPR019239">
    <property type="entry name" value="VapB_antitoxin"/>
</dbReference>
<evidence type="ECO:0000313" key="2">
    <source>
        <dbReference type="Proteomes" id="UP000199183"/>
    </source>
</evidence>